<sequence length="658" mass="70345">MQGVSVDDAGLGVDGVSKADRFESLALAIRSLKAPAFTLNNISEGSLEVDWRPSQTESVIYNSSSSVGGASTSHSSSTPRSSPFVIRDLTLQNAADRESARGKMLPSFQDIVVNSDLSEMGSAGDGADFLGSNSGIMMGGFFCDLKNLSGGAPFQMDGSCRSPGVLLGSPSSSEALSVYETFLASTRENSCSAEDLYASDEFRMFEFKVRRCMRGRSHDWTECPFAHPGEKASRRDPCRFRYSGAACPDFKKGNCKKGEACEFSHGVFETWLHPARYRTQPCKDGRNCTRKTCFFAHNIDELRLLPAAAQAASAALRSVESYQAQLRTLKACAAQNGSCYGSFDGSSLMHNSFGDTFDGSNIYDRFGCLAHGLFDGSCSRHGGCHGGSPRFKVGAQRSSINCASHGGICSVSSQISSPTSTLVGISRSPPTLSPPLSPTESPPASPEDGQVTVSRTLPIAATRGGFSYNLSSPSQTTVSQVQGLVSRTQSNNSKATAAGTNISHTSSHLMTSVQRQHMDRLKSVPTLGIPNLGQRRLLEAFASAPSSPHSAIPTSSKASDLVYNLQPAELPNGANSIWLQIPSAQAPQMCPLYSSISSRPKMGELWEANAIEEDEVSMTRVESGRVLRAKIYGKLGKANRLDAVDSPDFGWVNELVEE</sequence>
<proteinExistence type="predicted"/>
<gene>
    <name evidence="1" type="ORF">O6H91_01G044600</name>
</gene>
<accession>A0ACC2EQC0</accession>
<protein>
    <submittedName>
        <fullName evidence="1">Uncharacterized protein</fullName>
    </submittedName>
</protein>
<dbReference type="EMBL" id="CM055092">
    <property type="protein sequence ID" value="KAJ7568704.1"/>
    <property type="molecule type" value="Genomic_DNA"/>
</dbReference>
<keyword evidence="2" id="KW-1185">Reference proteome</keyword>
<organism evidence="1 2">
    <name type="scientific">Diphasiastrum complanatum</name>
    <name type="common">Issler's clubmoss</name>
    <name type="synonym">Lycopodium complanatum</name>
    <dbReference type="NCBI Taxonomy" id="34168"/>
    <lineage>
        <taxon>Eukaryota</taxon>
        <taxon>Viridiplantae</taxon>
        <taxon>Streptophyta</taxon>
        <taxon>Embryophyta</taxon>
        <taxon>Tracheophyta</taxon>
        <taxon>Lycopodiopsida</taxon>
        <taxon>Lycopodiales</taxon>
        <taxon>Lycopodiaceae</taxon>
        <taxon>Lycopodioideae</taxon>
        <taxon>Diphasiastrum</taxon>
    </lineage>
</organism>
<evidence type="ECO:0000313" key="1">
    <source>
        <dbReference type="EMBL" id="KAJ7568704.1"/>
    </source>
</evidence>
<name>A0ACC2EQC0_DIPCM</name>
<dbReference type="Proteomes" id="UP001162992">
    <property type="component" value="Chromosome 1"/>
</dbReference>
<reference evidence="2" key="1">
    <citation type="journal article" date="2024" name="Proc. Natl. Acad. Sci. U.S.A.">
        <title>Extraordinary preservation of gene collinearity over three hundred million years revealed in homosporous lycophytes.</title>
        <authorList>
            <person name="Li C."/>
            <person name="Wickell D."/>
            <person name="Kuo L.Y."/>
            <person name="Chen X."/>
            <person name="Nie B."/>
            <person name="Liao X."/>
            <person name="Peng D."/>
            <person name="Ji J."/>
            <person name="Jenkins J."/>
            <person name="Williams M."/>
            <person name="Shu S."/>
            <person name="Plott C."/>
            <person name="Barry K."/>
            <person name="Rajasekar S."/>
            <person name="Grimwood J."/>
            <person name="Han X."/>
            <person name="Sun S."/>
            <person name="Hou Z."/>
            <person name="He W."/>
            <person name="Dai G."/>
            <person name="Sun C."/>
            <person name="Schmutz J."/>
            <person name="Leebens-Mack J.H."/>
            <person name="Li F.W."/>
            <person name="Wang L."/>
        </authorList>
    </citation>
    <scope>NUCLEOTIDE SEQUENCE [LARGE SCALE GENOMIC DNA]</scope>
    <source>
        <strain evidence="2">cv. PW_Plant_1</strain>
    </source>
</reference>
<comment type="caution">
    <text evidence="1">The sequence shown here is derived from an EMBL/GenBank/DDBJ whole genome shotgun (WGS) entry which is preliminary data.</text>
</comment>
<evidence type="ECO:0000313" key="2">
    <source>
        <dbReference type="Proteomes" id="UP001162992"/>
    </source>
</evidence>